<dbReference type="AlphaFoldDB" id="B9TJQ0"/>
<dbReference type="SUPFAM" id="SSF53720">
    <property type="entry name" value="ALDH-like"/>
    <property type="match status" value="1"/>
</dbReference>
<keyword evidence="2" id="KW-0560">Oxidoreductase</keyword>
<dbReference type="PANTHER" id="PTHR11699">
    <property type="entry name" value="ALDEHYDE DEHYDROGENASE-RELATED"/>
    <property type="match status" value="1"/>
</dbReference>
<dbReference type="eggNOG" id="KOG2450">
    <property type="taxonomic scope" value="Eukaryota"/>
</dbReference>
<evidence type="ECO:0000259" key="1">
    <source>
        <dbReference type="Pfam" id="PF00171"/>
    </source>
</evidence>
<organism evidence="2 3">
    <name type="scientific">Ricinus communis</name>
    <name type="common">Castor bean</name>
    <dbReference type="NCBI Taxonomy" id="3988"/>
    <lineage>
        <taxon>Eukaryota</taxon>
        <taxon>Viridiplantae</taxon>
        <taxon>Streptophyta</taxon>
        <taxon>Embryophyta</taxon>
        <taxon>Tracheophyta</taxon>
        <taxon>Spermatophyta</taxon>
        <taxon>Magnoliopsida</taxon>
        <taxon>eudicotyledons</taxon>
        <taxon>Gunneridae</taxon>
        <taxon>Pentapetalae</taxon>
        <taxon>rosids</taxon>
        <taxon>fabids</taxon>
        <taxon>Malpighiales</taxon>
        <taxon>Euphorbiaceae</taxon>
        <taxon>Acalyphoideae</taxon>
        <taxon>Acalypheae</taxon>
        <taxon>Ricinus</taxon>
    </lineage>
</organism>
<feature type="domain" description="Aldehyde dehydrogenase" evidence="1">
    <location>
        <begin position="12"/>
        <end position="203"/>
    </location>
</feature>
<reference evidence="3" key="1">
    <citation type="journal article" date="2010" name="Nat. Biotechnol.">
        <title>Draft genome sequence of the oilseed species Ricinus communis.</title>
        <authorList>
            <person name="Chan A.P."/>
            <person name="Crabtree J."/>
            <person name="Zhao Q."/>
            <person name="Lorenzi H."/>
            <person name="Orvis J."/>
            <person name="Puiu D."/>
            <person name="Melake-Berhan A."/>
            <person name="Jones K.M."/>
            <person name="Redman J."/>
            <person name="Chen G."/>
            <person name="Cahoon E.B."/>
            <person name="Gedil M."/>
            <person name="Stanke M."/>
            <person name="Haas B.J."/>
            <person name="Wortman J.R."/>
            <person name="Fraser-Liggett C.M."/>
            <person name="Ravel J."/>
            <person name="Rabinowicz P.D."/>
        </authorList>
    </citation>
    <scope>NUCLEOTIDE SEQUENCE [LARGE SCALE GENOMIC DNA]</scope>
    <source>
        <strain evidence="3">cv. Hale</strain>
    </source>
</reference>
<evidence type="ECO:0000313" key="2">
    <source>
        <dbReference type="EMBL" id="EEF23913.1"/>
    </source>
</evidence>
<feature type="non-terminal residue" evidence="2">
    <location>
        <position position="203"/>
    </location>
</feature>
<dbReference type="InterPro" id="IPR015590">
    <property type="entry name" value="Aldehyde_DH_dom"/>
</dbReference>
<dbReference type="STRING" id="3988.B9TJQ0"/>
<gene>
    <name evidence="2" type="ORF">RCOM_1922980</name>
</gene>
<evidence type="ECO:0000313" key="3">
    <source>
        <dbReference type="Proteomes" id="UP000008311"/>
    </source>
</evidence>
<dbReference type="InterPro" id="IPR016162">
    <property type="entry name" value="Ald_DH_N"/>
</dbReference>
<proteinExistence type="predicted"/>
<dbReference type="Pfam" id="PF00171">
    <property type="entry name" value="Aldedh"/>
    <property type="match status" value="1"/>
</dbReference>
<sequence>MDIQPFLIGGEWVQGTGSAFDSTNPANGKLNKRVAGASAADVDQAVRNAHRAQRDPKWRNTLPHERARLLHRVADLIVERGDLLANVQMRENGKLFSECRTQAAAAAGAFRYFAGIVETMVSEVAPSRGPHVANVIYEPFGVVAAITPWNSPLTLEAQKVAAAIAAGNAVVLKPSEFTPGPALELGRIFLDAGFPPGILNVVT</sequence>
<dbReference type="EC" id="1.2.1.8" evidence="2"/>
<dbReference type="EMBL" id="EQ984213">
    <property type="protein sequence ID" value="EEF23913.1"/>
    <property type="molecule type" value="Genomic_DNA"/>
</dbReference>
<keyword evidence="3" id="KW-1185">Reference proteome</keyword>
<protein>
    <submittedName>
        <fullName evidence="2">Aldehyde dehydrogenase, putative</fullName>
        <ecNumber evidence="2">1.2.1.8</ecNumber>
    </submittedName>
</protein>
<dbReference type="InterPro" id="IPR016161">
    <property type="entry name" value="Ald_DH/histidinol_DH"/>
</dbReference>
<dbReference type="InParanoid" id="B9TJQ0"/>
<dbReference type="Gene3D" id="3.40.605.10">
    <property type="entry name" value="Aldehyde Dehydrogenase, Chain A, domain 1"/>
    <property type="match status" value="1"/>
</dbReference>
<accession>B9TJQ0</accession>
<dbReference type="Proteomes" id="UP000008311">
    <property type="component" value="Unassembled WGS sequence"/>
</dbReference>
<name>B9TJQ0_RICCO</name>
<dbReference type="GO" id="GO:0008802">
    <property type="term" value="F:betaine-aldehyde dehydrogenase (NAD+) activity"/>
    <property type="evidence" value="ECO:0007669"/>
    <property type="project" value="UniProtKB-EC"/>
</dbReference>